<feature type="region of interest" description="Disordered" evidence="1">
    <location>
        <begin position="306"/>
        <end position="337"/>
    </location>
</feature>
<dbReference type="SUPFAM" id="SSF48537">
    <property type="entry name" value="Phospholipase C/P1 nuclease"/>
    <property type="match status" value="1"/>
</dbReference>
<dbReference type="EMBL" id="SHKW01000001">
    <property type="protein sequence ID" value="RZU43448.1"/>
    <property type="molecule type" value="Genomic_DNA"/>
</dbReference>
<feature type="chain" id="PRO_5020840005" description="S1/P1 nuclease" evidence="2">
    <location>
        <begin position="22"/>
        <end position="337"/>
    </location>
</feature>
<keyword evidence="2" id="KW-0732">Signal</keyword>
<keyword evidence="4" id="KW-1185">Reference proteome</keyword>
<sequence length="337" mass="37883">MNRRSSTAALLIAMLCLPEAAYPWGVRAHSVIDHTAVDTLPEDGPMFLKKYADYIAGSASIPDTWRVASEPFSKIEEDPNHGWFREQFAFMKVVPRSRYEFVLELYREYLRIEKTDPEDAKRMNVRWTGTLPYAAAEVYGHLVADMRLLRRERAAGRDTAFLEQTCAFYVAWMGHYIGDGAQPLHDTIHHDGWQGPDPKGYTRDPKIHGRFESAYVEAIALTEQDIAPRIGKPGHLQGDVFDLVLAHLDEAGDNVEAIYKLDKRGAFSDAHDQEAREMVYSRTAAGARMLRDLVYRAWLESALPQAPGKPNPIDLNNPLYNPETGSAPAGVSPEVVK</sequence>
<comment type="caution">
    <text evidence="3">The sequence shown here is derived from an EMBL/GenBank/DDBJ whole genome shotgun (WGS) entry which is preliminary data.</text>
</comment>
<proteinExistence type="predicted"/>
<dbReference type="Proteomes" id="UP000292958">
    <property type="component" value="Unassembled WGS sequence"/>
</dbReference>
<evidence type="ECO:0000256" key="2">
    <source>
        <dbReference type="SAM" id="SignalP"/>
    </source>
</evidence>
<evidence type="ECO:0000256" key="1">
    <source>
        <dbReference type="SAM" id="MobiDB-lite"/>
    </source>
</evidence>
<dbReference type="Gene3D" id="1.10.575.10">
    <property type="entry name" value="P1 Nuclease"/>
    <property type="match status" value="1"/>
</dbReference>
<dbReference type="AlphaFoldDB" id="A0A4Q7Z038"/>
<gene>
    <name evidence="3" type="ORF">BDD14_5109</name>
</gene>
<evidence type="ECO:0000313" key="4">
    <source>
        <dbReference type="Proteomes" id="UP000292958"/>
    </source>
</evidence>
<evidence type="ECO:0008006" key="5">
    <source>
        <dbReference type="Google" id="ProtNLM"/>
    </source>
</evidence>
<evidence type="ECO:0000313" key="3">
    <source>
        <dbReference type="EMBL" id="RZU43448.1"/>
    </source>
</evidence>
<dbReference type="OrthoDB" id="267579at2"/>
<accession>A0A4Q7Z038</accession>
<reference evidence="3 4" key="1">
    <citation type="submission" date="2019-02" db="EMBL/GenBank/DDBJ databases">
        <title>Genomic Encyclopedia of Archaeal and Bacterial Type Strains, Phase II (KMG-II): from individual species to whole genera.</title>
        <authorList>
            <person name="Goeker M."/>
        </authorList>
    </citation>
    <scope>NUCLEOTIDE SEQUENCE [LARGE SCALE GENOMIC DNA]</scope>
    <source>
        <strain evidence="3 4">DSM 18101</strain>
    </source>
</reference>
<dbReference type="GO" id="GO:0016788">
    <property type="term" value="F:hydrolase activity, acting on ester bonds"/>
    <property type="evidence" value="ECO:0007669"/>
    <property type="project" value="InterPro"/>
</dbReference>
<name>A0A4Q7Z038_9BACT</name>
<dbReference type="InterPro" id="IPR008947">
    <property type="entry name" value="PLipase_C/P1_nuclease_dom_sf"/>
</dbReference>
<organism evidence="3 4">
    <name type="scientific">Edaphobacter modestus</name>
    <dbReference type="NCBI Taxonomy" id="388466"/>
    <lineage>
        <taxon>Bacteria</taxon>
        <taxon>Pseudomonadati</taxon>
        <taxon>Acidobacteriota</taxon>
        <taxon>Terriglobia</taxon>
        <taxon>Terriglobales</taxon>
        <taxon>Acidobacteriaceae</taxon>
        <taxon>Edaphobacter</taxon>
    </lineage>
</organism>
<protein>
    <recommendedName>
        <fullName evidence="5">S1/P1 nuclease</fullName>
    </recommendedName>
</protein>
<feature type="signal peptide" evidence="2">
    <location>
        <begin position="1"/>
        <end position="21"/>
    </location>
</feature>